<dbReference type="GO" id="GO:0006952">
    <property type="term" value="P:defense response"/>
    <property type="evidence" value="ECO:0007669"/>
    <property type="project" value="UniProtKB-ARBA"/>
</dbReference>
<feature type="signal peptide" evidence="21">
    <location>
        <begin position="1"/>
        <end position="26"/>
    </location>
</feature>
<keyword evidence="4" id="KW-0723">Serine/threonine-protein kinase</keyword>
<evidence type="ECO:0000256" key="18">
    <source>
        <dbReference type="ARBA" id="ARBA00047899"/>
    </source>
</evidence>
<keyword evidence="6" id="KW-0433">Leucine-rich repeat</keyword>
<organism evidence="23 24">
    <name type="scientific">Helianthus annuus</name>
    <name type="common">Common sunflower</name>
    <dbReference type="NCBI Taxonomy" id="4232"/>
    <lineage>
        <taxon>Eukaryota</taxon>
        <taxon>Viridiplantae</taxon>
        <taxon>Streptophyta</taxon>
        <taxon>Embryophyta</taxon>
        <taxon>Tracheophyta</taxon>
        <taxon>Spermatophyta</taxon>
        <taxon>Magnoliopsida</taxon>
        <taxon>eudicotyledons</taxon>
        <taxon>Gunneridae</taxon>
        <taxon>Pentapetalae</taxon>
        <taxon>asterids</taxon>
        <taxon>campanulids</taxon>
        <taxon>Asterales</taxon>
        <taxon>Asteraceae</taxon>
        <taxon>Asteroideae</taxon>
        <taxon>Heliantheae alliance</taxon>
        <taxon>Heliantheae</taxon>
        <taxon>Helianthus</taxon>
    </lineage>
</organism>
<evidence type="ECO:0000256" key="19">
    <source>
        <dbReference type="ARBA" id="ARBA00048679"/>
    </source>
</evidence>
<dbReference type="InParanoid" id="A0A251V5I6"/>
<dbReference type="STRING" id="4232.A0A251V5I6"/>
<keyword evidence="16" id="KW-0675">Receptor</keyword>
<comment type="catalytic activity">
    <reaction evidence="19">
        <text>L-seryl-[protein] + ATP = O-phospho-L-seryl-[protein] + ADP + H(+)</text>
        <dbReference type="Rhea" id="RHEA:17989"/>
        <dbReference type="Rhea" id="RHEA-COMP:9863"/>
        <dbReference type="Rhea" id="RHEA-COMP:11604"/>
        <dbReference type="ChEBI" id="CHEBI:15378"/>
        <dbReference type="ChEBI" id="CHEBI:29999"/>
        <dbReference type="ChEBI" id="CHEBI:30616"/>
        <dbReference type="ChEBI" id="CHEBI:83421"/>
        <dbReference type="ChEBI" id="CHEBI:456216"/>
        <dbReference type="EC" id="2.7.11.1"/>
    </reaction>
</comment>
<dbReference type="SUPFAM" id="SSF52047">
    <property type="entry name" value="RNI-like"/>
    <property type="match status" value="1"/>
</dbReference>
<keyword evidence="14 20" id="KW-1133">Transmembrane helix</keyword>
<evidence type="ECO:0000313" key="24">
    <source>
        <dbReference type="Proteomes" id="UP000215914"/>
    </source>
</evidence>
<keyword evidence="15 20" id="KW-0472">Membrane</keyword>
<evidence type="ECO:0000256" key="16">
    <source>
        <dbReference type="ARBA" id="ARBA00023170"/>
    </source>
</evidence>
<keyword evidence="11" id="KW-0547">Nucleotide-binding</keyword>
<evidence type="ECO:0000256" key="4">
    <source>
        <dbReference type="ARBA" id="ARBA00022527"/>
    </source>
</evidence>
<dbReference type="InterPro" id="IPR000719">
    <property type="entry name" value="Prot_kinase_dom"/>
</dbReference>
<dbReference type="GO" id="GO:0005886">
    <property type="term" value="C:plasma membrane"/>
    <property type="evidence" value="ECO:0000318"/>
    <property type="project" value="GO_Central"/>
</dbReference>
<dbReference type="SMART" id="SM00365">
    <property type="entry name" value="LRR_SD22"/>
    <property type="match status" value="5"/>
</dbReference>
<comment type="subcellular location">
    <subcellularLocation>
        <location evidence="1">Cell membrane</location>
        <topology evidence="1">Single-pass type I membrane protein</topology>
    </subcellularLocation>
</comment>
<keyword evidence="17" id="KW-0325">Glycoprotein</keyword>
<dbReference type="FunFam" id="3.30.200.20:FF:000219">
    <property type="entry name" value="Leucine-rich repeat receptor-like serine/threonine-protein kinase"/>
    <property type="match status" value="1"/>
</dbReference>
<evidence type="ECO:0000256" key="13">
    <source>
        <dbReference type="ARBA" id="ARBA00022840"/>
    </source>
</evidence>
<gene>
    <name evidence="23" type="ORF">HannXRQ_Chr03g0065851</name>
</gene>
<dbReference type="SMART" id="SM00369">
    <property type="entry name" value="LRR_TYP"/>
    <property type="match status" value="11"/>
</dbReference>
<dbReference type="AlphaFoldDB" id="A0A251V5I6"/>
<reference evidence="24" key="1">
    <citation type="journal article" date="2017" name="Nature">
        <title>The sunflower genome provides insights into oil metabolism, flowering and Asterid evolution.</title>
        <authorList>
            <person name="Badouin H."/>
            <person name="Gouzy J."/>
            <person name="Grassa C.J."/>
            <person name="Murat F."/>
            <person name="Staton S.E."/>
            <person name="Cottret L."/>
            <person name="Lelandais-Briere C."/>
            <person name="Owens G.L."/>
            <person name="Carrere S."/>
            <person name="Mayjonade B."/>
            <person name="Legrand L."/>
            <person name="Gill N."/>
            <person name="Kane N.C."/>
            <person name="Bowers J.E."/>
            <person name="Hubner S."/>
            <person name="Bellec A."/>
            <person name="Berard A."/>
            <person name="Berges H."/>
            <person name="Blanchet N."/>
            <person name="Boniface M.C."/>
            <person name="Brunel D."/>
            <person name="Catrice O."/>
            <person name="Chaidir N."/>
            <person name="Claudel C."/>
            <person name="Donnadieu C."/>
            <person name="Faraut T."/>
            <person name="Fievet G."/>
            <person name="Helmstetter N."/>
            <person name="King M."/>
            <person name="Knapp S.J."/>
            <person name="Lai Z."/>
            <person name="Le Paslier M.C."/>
            <person name="Lippi Y."/>
            <person name="Lorenzon L."/>
            <person name="Mandel J.R."/>
            <person name="Marage G."/>
            <person name="Marchand G."/>
            <person name="Marquand E."/>
            <person name="Bret-Mestries E."/>
            <person name="Morien E."/>
            <person name="Nambeesan S."/>
            <person name="Nguyen T."/>
            <person name="Pegot-Espagnet P."/>
            <person name="Pouilly N."/>
            <person name="Raftis F."/>
            <person name="Sallet E."/>
            <person name="Schiex T."/>
            <person name="Thomas J."/>
            <person name="Vandecasteele C."/>
            <person name="Vares D."/>
            <person name="Vear F."/>
            <person name="Vautrin S."/>
            <person name="Crespi M."/>
            <person name="Mangin B."/>
            <person name="Burke J.M."/>
            <person name="Salse J."/>
            <person name="Munos S."/>
            <person name="Vincourt P."/>
            <person name="Rieseberg L.H."/>
            <person name="Langlade N.B."/>
        </authorList>
    </citation>
    <scope>NUCLEOTIDE SEQUENCE [LARGE SCALE GENOMIC DNA]</scope>
    <source>
        <strain evidence="24">cv. SF193</strain>
    </source>
</reference>
<dbReference type="InterPro" id="IPR013210">
    <property type="entry name" value="LRR_N_plant-typ"/>
</dbReference>
<dbReference type="FunFam" id="3.80.10.10:FF:000400">
    <property type="entry name" value="Nuclear pore complex protein NUP107"/>
    <property type="match status" value="1"/>
</dbReference>
<dbReference type="Pfam" id="PF00069">
    <property type="entry name" value="Pkinase"/>
    <property type="match status" value="1"/>
</dbReference>
<feature type="transmembrane region" description="Helical" evidence="20">
    <location>
        <begin position="1054"/>
        <end position="1073"/>
    </location>
</feature>
<evidence type="ECO:0000256" key="6">
    <source>
        <dbReference type="ARBA" id="ARBA00022614"/>
    </source>
</evidence>
<dbReference type="FunFam" id="3.80.10.10:FF:000177">
    <property type="entry name" value="Leucine-rich repeat receptor-like serine/threonine-protein kinase At1g17230"/>
    <property type="match status" value="1"/>
</dbReference>
<dbReference type="PANTHER" id="PTHR27000">
    <property type="entry name" value="LEUCINE-RICH REPEAT RECEPTOR-LIKE PROTEIN KINASE FAMILY PROTEIN-RELATED"/>
    <property type="match status" value="1"/>
</dbReference>
<evidence type="ECO:0000256" key="20">
    <source>
        <dbReference type="SAM" id="Phobius"/>
    </source>
</evidence>
<evidence type="ECO:0000256" key="11">
    <source>
        <dbReference type="ARBA" id="ARBA00022741"/>
    </source>
</evidence>
<keyword evidence="12" id="KW-0418">Kinase</keyword>
<evidence type="ECO:0000256" key="17">
    <source>
        <dbReference type="ARBA" id="ARBA00023180"/>
    </source>
</evidence>
<proteinExistence type="predicted"/>
<evidence type="ECO:0000256" key="2">
    <source>
        <dbReference type="ARBA" id="ARBA00012513"/>
    </source>
</evidence>
<dbReference type="GO" id="GO:0009755">
    <property type="term" value="P:hormone-mediated signaling pathway"/>
    <property type="evidence" value="ECO:0000318"/>
    <property type="project" value="GO_Central"/>
</dbReference>
<dbReference type="Gene3D" id="1.10.510.10">
    <property type="entry name" value="Transferase(Phosphotransferase) domain 1"/>
    <property type="match status" value="1"/>
</dbReference>
<dbReference type="PROSITE" id="PS50011">
    <property type="entry name" value="PROTEIN_KINASE_DOM"/>
    <property type="match status" value="1"/>
</dbReference>
<dbReference type="SUPFAM" id="SSF56112">
    <property type="entry name" value="Protein kinase-like (PK-like)"/>
    <property type="match status" value="1"/>
</dbReference>
<feature type="transmembrane region" description="Helical" evidence="20">
    <location>
        <begin position="683"/>
        <end position="707"/>
    </location>
</feature>
<evidence type="ECO:0000256" key="3">
    <source>
        <dbReference type="ARBA" id="ARBA00022475"/>
    </source>
</evidence>
<evidence type="ECO:0000313" key="23">
    <source>
        <dbReference type="EMBL" id="OTG30559.1"/>
    </source>
</evidence>
<sequence>MAPVSLSIIFLATCAMFCTLYVVGSSNEVDALLKWKSTLHTQNVSFLLPSWTNDQKTMSPCNWYGVSCNKNGSIIRLNLSSSDLNGTLDHLSFSSFPNLLYFELSLNNFSGIIPPTIGHLSKLVYLDFSSNKLTGKIPLEIGELRNLSTLHLFQNQLTGSIPQAICQMRLLSGLALSNNNLHGSIPTCFGQLLNLRYVYLNRNNISGPIPHELGNLYHLEELYMNTNYLTGLLPETLVNLKNLTVLSLYDNRMNGSIPREIGNMTSVIRVELQLNDLSGPIPLSLGKLGSLFVLRLHSNKLSGPIPQELGNLTSLSNLQLGNNQLSGSIPSSFGNLQSLEKLSLNDNQLSGSIPQEFGKLKLVEILISNNGFSGNLPDEICNQRKLEYLLVDNNKLTGRIPKSLYNCSSLIRVRFDGNQLTGDVSMSLGVYPHLTYINLNGNQLYGEISDNWSKCTNLTTIQMGGNRIQGKIPTSLGNSIQLEVLNLSSNDLVGEIPKEFGRITRMGRLILSNNRLSGVLPQDLGSLAHLVYLDLSMNKLNGSIPSSLGQCSKLFSLNLSNNGFTGGIPVQLGRLVQLSNLDLSHNSLIKEIPSGLSSMSSLEILNLSHNELSGNIPESFESMNGLSNVDLSYNRLRGPLPKSKVFMDLPVEALLGNEDLCGNVTGMKQCASESHSSDRKTNLTLVISLPLLGALILGSLVGIFIFCNWRTKRLPSTHHVEEHKNGLSFFSVSTFNGKETYNEILNRTEEFNKAYCIGMGGCGSVYKVKLASGDVLAVKKLHSSSEVINHNDFLNEIRALTRIRHRNIIKLLGYCSHSQNSFLVYEYLEGGSLADILCDETAQNLDWMKRVNIIKGVAYALSYMHHDCSPAIIHRDISSKNILLDSEYEACVSDFGTSKIMSTNSSNWTNIVGTFGYLAPELAYTMSVTEKCDVYSFGVLVLEIIKGKHPGNIITSLASPLADDHQFKLNDLVDHRLLVPLSEIKEILTSILILAIKCINSNPDIRPTMQDVSRQIGLQMGRMLQTGQYAVIWSPMMEVKKQCKAFYPRHHHEWVIPTSFISMFLQMIGLQMGRMLQTGQYAVIWSPMMEVKKQCKAFYPRHHHEWVIPTSFISMFLQLFSKLYLVVFLASKVVL</sequence>
<dbReference type="InterPro" id="IPR011009">
    <property type="entry name" value="Kinase-like_dom_sf"/>
</dbReference>
<keyword evidence="24" id="KW-1185">Reference proteome</keyword>
<keyword evidence="8 20" id="KW-0812">Transmembrane</keyword>
<evidence type="ECO:0000256" key="15">
    <source>
        <dbReference type="ARBA" id="ARBA00023136"/>
    </source>
</evidence>
<dbReference type="EMBL" id="CM007892">
    <property type="protein sequence ID" value="OTG30559.1"/>
    <property type="molecule type" value="Genomic_DNA"/>
</dbReference>
<dbReference type="FunFam" id="3.80.10.10:FF:000356">
    <property type="entry name" value="LRR receptor-like serine/threonine-protein kinase"/>
    <property type="match status" value="1"/>
</dbReference>
<dbReference type="PROSITE" id="PS00109">
    <property type="entry name" value="PROTEIN_KINASE_TYR"/>
    <property type="match status" value="1"/>
</dbReference>
<evidence type="ECO:0000259" key="22">
    <source>
        <dbReference type="PROSITE" id="PS50011"/>
    </source>
</evidence>
<dbReference type="PRINTS" id="PR00019">
    <property type="entry name" value="LEURICHRPT"/>
</dbReference>
<dbReference type="SUPFAM" id="SSF52058">
    <property type="entry name" value="L domain-like"/>
    <property type="match status" value="1"/>
</dbReference>
<dbReference type="FunCoup" id="A0A251V5I6">
    <property type="interactions" value="818"/>
</dbReference>
<dbReference type="InterPro" id="IPR001611">
    <property type="entry name" value="Leu-rich_rpt"/>
</dbReference>
<dbReference type="FunFam" id="1.10.510.10:FF:000445">
    <property type="entry name" value="MDIS1-interacting receptor like kinase 2"/>
    <property type="match status" value="1"/>
</dbReference>
<dbReference type="Gene3D" id="3.30.200.20">
    <property type="entry name" value="Phosphorylase Kinase, domain 1"/>
    <property type="match status" value="1"/>
</dbReference>
<evidence type="ECO:0000256" key="9">
    <source>
        <dbReference type="ARBA" id="ARBA00022729"/>
    </source>
</evidence>
<dbReference type="GO" id="GO:0005524">
    <property type="term" value="F:ATP binding"/>
    <property type="evidence" value="ECO:0007669"/>
    <property type="project" value="UniProtKB-KW"/>
</dbReference>
<keyword evidence="13" id="KW-0067">ATP-binding</keyword>
<dbReference type="Pfam" id="PF08263">
    <property type="entry name" value="LRRNT_2"/>
    <property type="match status" value="1"/>
</dbReference>
<keyword evidence="5" id="KW-0597">Phosphoprotein</keyword>
<name>A0A251V5I6_HELAN</name>
<dbReference type="Pfam" id="PF13855">
    <property type="entry name" value="LRR_8"/>
    <property type="match status" value="2"/>
</dbReference>
<dbReference type="EC" id="2.7.11.1" evidence="2"/>
<dbReference type="PROSITE" id="PS51450">
    <property type="entry name" value="LRR"/>
    <property type="match status" value="1"/>
</dbReference>
<dbReference type="GO" id="GO:0004674">
    <property type="term" value="F:protein serine/threonine kinase activity"/>
    <property type="evidence" value="ECO:0007669"/>
    <property type="project" value="UniProtKB-KW"/>
</dbReference>
<comment type="catalytic activity">
    <reaction evidence="18">
        <text>L-threonyl-[protein] + ATP = O-phospho-L-threonyl-[protein] + ADP + H(+)</text>
        <dbReference type="Rhea" id="RHEA:46608"/>
        <dbReference type="Rhea" id="RHEA-COMP:11060"/>
        <dbReference type="Rhea" id="RHEA-COMP:11605"/>
        <dbReference type="ChEBI" id="CHEBI:15378"/>
        <dbReference type="ChEBI" id="CHEBI:30013"/>
        <dbReference type="ChEBI" id="CHEBI:30616"/>
        <dbReference type="ChEBI" id="CHEBI:61977"/>
        <dbReference type="ChEBI" id="CHEBI:456216"/>
        <dbReference type="EC" id="2.7.11.1"/>
    </reaction>
</comment>
<keyword evidence="10" id="KW-0677">Repeat</keyword>
<evidence type="ECO:0000256" key="12">
    <source>
        <dbReference type="ARBA" id="ARBA00022777"/>
    </source>
</evidence>
<protein>
    <recommendedName>
        <fullName evidence="2">non-specific serine/threonine protein kinase</fullName>
        <ecNumber evidence="2">2.7.11.1</ecNumber>
    </recommendedName>
</protein>
<evidence type="ECO:0000256" key="10">
    <source>
        <dbReference type="ARBA" id="ARBA00022737"/>
    </source>
</evidence>
<accession>A0A251V5I6</accession>
<dbReference type="InterPro" id="IPR032675">
    <property type="entry name" value="LRR_dom_sf"/>
</dbReference>
<dbReference type="Pfam" id="PF00560">
    <property type="entry name" value="LRR_1"/>
    <property type="match status" value="12"/>
</dbReference>
<dbReference type="Proteomes" id="UP000215914">
    <property type="component" value="Chromosome 3"/>
</dbReference>
<evidence type="ECO:0000256" key="7">
    <source>
        <dbReference type="ARBA" id="ARBA00022679"/>
    </source>
</evidence>
<keyword evidence="7" id="KW-0808">Transferase</keyword>
<evidence type="ECO:0000256" key="5">
    <source>
        <dbReference type="ARBA" id="ARBA00022553"/>
    </source>
</evidence>
<feature type="chain" id="PRO_5012400186" description="non-specific serine/threonine protein kinase" evidence="21">
    <location>
        <begin position="27"/>
        <end position="1135"/>
    </location>
</feature>
<feature type="transmembrane region" description="Helical" evidence="20">
    <location>
        <begin position="1106"/>
        <end position="1130"/>
    </location>
</feature>
<dbReference type="OMA" id="HHEWVIP"/>
<keyword evidence="3" id="KW-1003">Cell membrane</keyword>
<dbReference type="FunFam" id="3.80.10.10:FF:000041">
    <property type="entry name" value="LRR receptor-like serine/threonine-protein kinase ERECTA"/>
    <property type="match status" value="1"/>
</dbReference>
<evidence type="ECO:0000256" key="1">
    <source>
        <dbReference type="ARBA" id="ARBA00004251"/>
    </source>
</evidence>
<dbReference type="Gene3D" id="3.80.10.10">
    <property type="entry name" value="Ribonuclease Inhibitor"/>
    <property type="match status" value="3"/>
</dbReference>
<dbReference type="PANTHER" id="PTHR27000:SF775">
    <property type="entry name" value="PLANT INTRACELLULAR RAS-GROUP-RELATED LRR PROTEIN 3"/>
    <property type="match status" value="1"/>
</dbReference>
<evidence type="ECO:0000256" key="14">
    <source>
        <dbReference type="ARBA" id="ARBA00022989"/>
    </source>
</evidence>
<evidence type="ECO:0000256" key="8">
    <source>
        <dbReference type="ARBA" id="ARBA00022692"/>
    </source>
</evidence>
<dbReference type="InterPro" id="IPR008266">
    <property type="entry name" value="Tyr_kinase_AS"/>
</dbReference>
<keyword evidence="9 21" id="KW-0732">Signal</keyword>
<evidence type="ECO:0000256" key="21">
    <source>
        <dbReference type="SAM" id="SignalP"/>
    </source>
</evidence>
<feature type="domain" description="Protein kinase" evidence="22">
    <location>
        <begin position="751"/>
        <end position="1018"/>
    </location>
</feature>
<dbReference type="GO" id="GO:0051707">
    <property type="term" value="P:response to other organism"/>
    <property type="evidence" value="ECO:0007669"/>
    <property type="project" value="UniProtKB-ARBA"/>
</dbReference>
<dbReference type="GO" id="GO:0038023">
    <property type="term" value="F:signaling receptor activity"/>
    <property type="evidence" value="ECO:0000318"/>
    <property type="project" value="GO_Central"/>
</dbReference>
<dbReference type="InterPro" id="IPR003591">
    <property type="entry name" value="Leu-rich_rpt_typical-subtyp"/>
</dbReference>